<evidence type="ECO:0000256" key="4">
    <source>
        <dbReference type="ARBA" id="ARBA00007706"/>
    </source>
</evidence>
<gene>
    <name evidence="20" type="ORF">V9T40_008727</name>
</gene>
<evidence type="ECO:0000256" key="15">
    <source>
        <dbReference type="ARBA" id="ARBA00047979"/>
    </source>
</evidence>
<keyword evidence="10 19" id="KW-1133">Transmembrane helix</keyword>
<evidence type="ECO:0000256" key="8">
    <source>
        <dbReference type="ARBA" id="ARBA00022723"/>
    </source>
</evidence>
<dbReference type="GO" id="GO:0046872">
    <property type="term" value="F:metal ion binding"/>
    <property type="evidence" value="ECO:0007669"/>
    <property type="project" value="UniProtKB-KW"/>
</dbReference>
<feature type="site" description="Interaction with galactose moiety of substrate glycoprotein" evidence="18">
    <location>
        <position position="370"/>
    </location>
</feature>
<dbReference type="Pfam" id="PF03360">
    <property type="entry name" value="Glyco_transf_43"/>
    <property type="match status" value="1"/>
</dbReference>
<dbReference type="Proteomes" id="UP001367676">
    <property type="component" value="Unassembled WGS sequence"/>
</dbReference>
<keyword evidence="12 19" id="KW-0472">Membrane</keyword>
<evidence type="ECO:0000256" key="13">
    <source>
        <dbReference type="ARBA" id="ARBA00023180"/>
    </source>
</evidence>
<dbReference type="GO" id="GO:0050650">
    <property type="term" value="P:chondroitin sulfate proteoglycan biosynthetic process"/>
    <property type="evidence" value="ECO:0007669"/>
    <property type="project" value="TreeGrafter"/>
</dbReference>
<dbReference type="GO" id="GO:0000139">
    <property type="term" value="C:Golgi membrane"/>
    <property type="evidence" value="ECO:0007669"/>
    <property type="project" value="UniProtKB-SubCell"/>
</dbReference>
<feature type="transmembrane region" description="Helical" evidence="19">
    <location>
        <begin position="45"/>
        <end position="66"/>
    </location>
</feature>
<dbReference type="InterPro" id="IPR005027">
    <property type="entry name" value="Glyco_trans_43"/>
</dbReference>
<feature type="active site" description="Proton donor/acceptor" evidence="16">
    <location>
        <position position="331"/>
    </location>
</feature>
<evidence type="ECO:0000256" key="9">
    <source>
        <dbReference type="ARBA" id="ARBA00022968"/>
    </source>
</evidence>
<dbReference type="CDD" id="cd00218">
    <property type="entry name" value="GlcAT-I"/>
    <property type="match status" value="1"/>
</dbReference>
<evidence type="ECO:0000256" key="5">
    <source>
        <dbReference type="ARBA" id="ARBA00012641"/>
    </source>
</evidence>
<comment type="subcellular location">
    <subcellularLocation>
        <location evidence="2 19">Golgi apparatus membrane</location>
        <topology evidence="2 19">Single-pass type II membrane protein</topology>
    </subcellularLocation>
</comment>
<dbReference type="EMBL" id="JBBCAQ010000010">
    <property type="protein sequence ID" value="KAK7601286.1"/>
    <property type="molecule type" value="Genomic_DNA"/>
</dbReference>
<comment type="caution">
    <text evidence="20">The sequence shown here is derived from an EMBL/GenBank/DDBJ whole genome shotgun (WGS) entry which is preliminary data.</text>
</comment>
<evidence type="ECO:0000256" key="17">
    <source>
        <dbReference type="PIRSR" id="PIRSR605027-3"/>
    </source>
</evidence>
<evidence type="ECO:0000256" key="16">
    <source>
        <dbReference type="PIRSR" id="PIRSR605027-1"/>
    </source>
</evidence>
<evidence type="ECO:0000256" key="3">
    <source>
        <dbReference type="ARBA" id="ARBA00004922"/>
    </source>
</evidence>
<sequence length="390" mass="44426">MRGEAKWFVHSANKLRPHEHVPDKKYDLSAAKIEKTSRKCTIMRLHLTAATKMGLLTSLAFVYVVIQYHVSITWSLPRTESLIQGNATEQSKKLWLKPIFDDPSVARLVQEVIGEEASQDLLARFNELAVTKSCIFTVNKPPPTLPTIYVVTPTYRRPEQMAELTRLSQTLMHVEKLIWLLIEDADTTSTMISEFLKRTGISHVHLSAGPVNVKYKGGKPRGVGSRNRGLQWIRQNAREGVVYFADDDNTYDIQLFKEMRYTKKVSMWPVGLITQTGLSTPVVRDGKLVGFYDGWIGGRKFPVDMASFAINIQFLKSRPHATMAYKVGYEEDSFLKSLAPLEPADIELRADNCSKILVWHTQTRKNRPAQKIDHQKFYGTNLMKLEQCLV</sequence>
<evidence type="ECO:0000313" key="20">
    <source>
        <dbReference type="EMBL" id="KAK7601286.1"/>
    </source>
</evidence>
<keyword evidence="11 19" id="KW-0333">Golgi apparatus</keyword>
<evidence type="ECO:0000256" key="12">
    <source>
        <dbReference type="ARBA" id="ARBA00023136"/>
    </source>
</evidence>
<reference evidence="20 21" key="1">
    <citation type="submission" date="2024-03" db="EMBL/GenBank/DDBJ databases">
        <title>Adaptation during the transition from Ophiocordyceps entomopathogen to insect associate is accompanied by gene loss and intensified selection.</title>
        <authorList>
            <person name="Ward C.M."/>
            <person name="Onetto C.A."/>
            <person name="Borneman A.R."/>
        </authorList>
    </citation>
    <scope>NUCLEOTIDE SEQUENCE [LARGE SCALE GENOMIC DNA]</scope>
    <source>
        <strain evidence="20">AWRI1</strain>
        <tissue evidence="20">Single Adult Female</tissue>
    </source>
</reference>
<keyword evidence="7 19" id="KW-0812">Transmembrane</keyword>
<comment type="pathway">
    <text evidence="3 19">Protein modification; protein glycosylation.</text>
</comment>
<proteinExistence type="inferred from homology"/>
<dbReference type="FunFam" id="3.90.550.10:FF:000044">
    <property type="entry name" value="Galactosylgalactosylxylosylprotein 3-beta-glucuronosyltransferase"/>
    <property type="match status" value="1"/>
</dbReference>
<comment type="cofactor">
    <cofactor evidence="1 17 19">
        <name>Mn(2+)</name>
        <dbReference type="ChEBI" id="CHEBI:29035"/>
    </cofactor>
</comment>
<dbReference type="PANTHER" id="PTHR10896">
    <property type="entry name" value="GALACTOSYLGALACTOSYLXYLOSYLPROTEIN 3-BETA-GLUCURONOSYLTRANSFERASE BETA-1,3-GLUCURONYLTRANSFERASE"/>
    <property type="match status" value="1"/>
</dbReference>
<dbReference type="PANTHER" id="PTHR10896:SF50">
    <property type="entry name" value="GALACTOSYLGALACTOSYLXYLOSYLPROTEIN 3-BETA-GLUCURONOSYLTRANSFERASE P"/>
    <property type="match status" value="1"/>
</dbReference>
<dbReference type="EC" id="2.4.1.135" evidence="5 19"/>
<dbReference type="GO" id="GO:0005975">
    <property type="term" value="P:carbohydrate metabolic process"/>
    <property type="evidence" value="ECO:0007669"/>
    <property type="project" value="TreeGrafter"/>
</dbReference>
<dbReference type="GO" id="GO:0015018">
    <property type="term" value="F:galactosylgalactosylxylosylprotein 3-beta-glucuronosyltransferase activity"/>
    <property type="evidence" value="ECO:0007669"/>
    <property type="project" value="UniProtKB-UniRule"/>
</dbReference>
<comment type="similarity">
    <text evidence="4 19">Belongs to the glycosyltransferase 43 family.</text>
</comment>
<comment type="catalytic activity">
    <reaction evidence="15 19">
        <text>3-O-(beta-D-galactosyl-(1-&gt;3)-beta-D-galactosyl-(1-&gt;4)-beta-D-xylosyl)-L-seryl-[protein] + UDP-alpha-D-glucuronate = 3-O-(beta-D-GlcA-(1-&gt;3)-beta-D-Gal-(1-&gt;3)-beta-D-Gal-(1-&gt;4)-beta-D-Xyl)-L-seryl-[protein] + UDP + H(+)</text>
        <dbReference type="Rhea" id="RHEA:24168"/>
        <dbReference type="Rhea" id="RHEA-COMP:12571"/>
        <dbReference type="Rhea" id="RHEA-COMP:12573"/>
        <dbReference type="ChEBI" id="CHEBI:15378"/>
        <dbReference type="ChEBI" id="CHEBI:58052"/>
        <dbReference type="ChEBI" id="CHEBI:58223"/>
        <dbReference type="ChEBI" id="CHEBI:132090"/>
        <dbReference type="ChEBI" id="CHEBI:132093"/>
        <dbReference type="EC" id="2.4.1.135"/>
    </reaction>
</comment>
<evidence type="ECO:0000256" key="1">
    <source>
        <dbReference type="ARBA" id="ARBA00001936"/>
    </source>
</evidence>
<evidence type="ECO:0000256" key="14">
    <source>
        <dbReference type="ARBA" id="ARBA00023211"/>
    </source>
</evidence>
<keyword evidence="13" id="KW-0325">Glycoprotein</keyword>
<dbReference type="AlphaFoldDB" id="A0AAN9TNN4"/>
<dbReference type="Gene3D" id="3.90.550.10">
    <property type="entry name" value="Spore Coat Polysaccharide Biosynthesis Protein SpsA, Chain A"/>
    <property type="match status" value="1"/>
</dbReference>
<dbReference type="InterPro" id="IPR029044">
    <property type="entry name" value="Nucleotide-diphossugar_trans"/>
</dbReference>
<keyword evidence="14 17" id="KW-0464">Manganese</keyword>
<evidence type="ECO:0000313" key="21">
    <source>
        <dbReference type="Proteomes" id="UP001367676"/>
    </source>
</evidence>
<keyword evidence="8 17" id="KW-0479">Metal-binding</keyword>
<dbReference type="SUPFAM" id="SSF53448">
    <property type="entry name" value="Nucleotide-diphospho-sugar transferases"/>
    <property type="match status" value="1"/>
</dbReference>
<protein>
    <recommendedName>
        <fullName evidence="5 19">Galactosylgalactosylxylosylprotein 3-beta-glucuronosyltransferase</fullName>
        <ecNumber evidence="5 19">2.4.1.135</ecNumber>
    </recommendedName>
</protein>
<evidence type="ECO:0000256" key="10">
    <source>
        <dbReference type="ARBA" id="ARBA00022989"/>
    </source>
</evidence>
<evidence type="ECO:0000256" key="11">
    <source>
        <dbReference type="ARBA" id="ARBA00023034"/>
    </source>
</evidence>
<keyword evidence="6 19" id="KW-0808">Transferase</keyword>
<organism evidence="20 21">
    <name type="scientific">Parthenolecanium corni</name>
    <dbReference type="NCBI Taxonomy" id="536013"/>
    <lineage>
        <taxon>Eukaryota</taxon>
        <taxon>Metazoa</taxon>
        <taxon>Ecdysozoa</taxon>
        <taxon>Arthropoda</taxon>
        <taxon>Hexapoda</taxon>
        <taxon>Insecta</taxon>
        <taxon>Pterygota</taxon>
        <taxon>Neoptera</taxon>
        <taxon>Paraneoptera</taxon>
        <taxon>Hemiptera</taxon>
        <taxon>Sternorrhyncha</taxon>
        <taxon>Coccoidea</taxon>
        <taxon>Coccidae</taxon>
        <taxon>Parthenolecanium</taxon>
    </lineage>
</organism>
<feature type="binding site" evidence="17">
    <location>
        <position position="248"/>
    </location>
    <ligand>
        <name>Mn(2+)</name>
        <dbReference type="ChEBI" id="CHEBI:29035"/>
    </ligand>
</feature>
<keyword evidence="21" id="KW-1185">Reference proteome</keyword>
<keyword evidence="9 19" id="KW-0735">Signal-anchor</keyword>
<evidence type="ECO:0000256" key="6">
    <source>
        <dbReference type="ARBA" id="ARBA00022679"/>
    </source>
</evidence>
<evidence type="ECO:0000256" key="7">
    <source>
        <dbReference type="ARBA" id="ARBA00022692"/>
    </source>
</evidence>
<evidence type="ECO:0000256" key="2">
    <source>
        <dbReference type="ARBA" id="ARBA00004323"/>
    </source>
</evidence>
<name>A0AAN9TNN4_9HEMI</name>
<evidence type="ECO:0000256" key="18">
    <source>
        <dbReference type="PIRSR" id="PIRSR605027-4"/>
    </source>
</evidence>
<accession>A0AAN9TNN4</accession>
<evidence type="ECO:0000256" key="19">
    <source>
        <dbReference type="RuleBase" id="RU363127"/>
    </source>
</evidence>